<dbReference type="InParanoid" id="A0A7M7P064"/>
<feature type="domain" description="EGF-like" evidence="5">
    <location>
        <begin position="34"/>
        <end position="74"/>
    </location>
</feature>
<dbReference type="Pfam" id="PF07645">
    <property type="entry name" value="EGF_CA"/>
    <property type="match status" value="1"/>
</dbReference>
<dbReference type="GeneID" id="105437677"/>
<evidence type="ECO:0000256" key="3">
    <source>
        <dbReference type="SAM" id="MobiDB-lite"/>
    </source>
</evidence>
<dbReference type="OMA" id="VINEMVH"/>
<dbReference type="KEGG" id="spu:105437677"/>
<organism evidence="6 7">
    <name type="scientific">Strongylocentrotus purpuratus</name>
    <name type="common">Purple sea urchin</name>
    <dbReference type="NCBI Taxonomy" id="7668"/>
    <lineage>
        <taxon>Eukaryota</taxon>
        <taxon>Metazoa</taxon>
        <taxon>Echinodermata</taxon>
        <taxon>Eleutherozoa</taxon>
        <taxon>Echinozoa</taxon>
        <taxon>Echinoidea</taxon>
        <taxon>Euechinoidea</taxon>
        <taxon>Echinacea</taxon>
        <taxon>Camarodonta</taxon>
        <taxon>Echinidea</taxon>
        <taxon>Strongylocentrotidae</taxon>
        <taxon>Strongylocentrotus</taxon>
    </lineage>
</organism>
<name>A0A7M7P064_STRPU</name>
<keyword evidence="4" id="KW-0812">Transmembrane</keyword>
<dbReference type="Proteomes" id="UP000007110">
    <property type="component" value="Unassembled WGS sequence"/>
</dbReference>
<evidence type="ECO:0000256" key="2">
    <source>
        <dbReference type="PROSITE-ProRule" id="PRU00076"/>
    </source>
</evidence>
<dbReference type="RefSeq" id="XP_030843205.1">
    <property type="nucleotide sequence ID" value="XM_030987345.1"/>
</dbReference>
<reference evidence="7" key="1">
    <citation type="submission" date="2015-02" db="EMBL/GenBank/DDBJ databases">
        <title>Genome sequencing for Strongylocentrotus purpuratus.</title>
        <authorList>
            <person name="Murali S."/>
            <person name="Liu Y."/>
            <person name="Vee V."/>
            <person name="English A."/>
            <person name="Wang M."/>
            <person name="Skinner E."/>
            <person name="Han Y."/>
            <person name="Muzny D.M."/>
            <person name="Worley K.C."/>
            <person name="Gibbs R.A."/>
        </authorList>
    </citation>
    <scope>NUCLEOTIDE SEQUENCE</scope>
</reference>
<feature type="region of interest" description="Disordered" evidence="3">
    <location>
        <begin position="179"/>
        <end position="201"/>
    </location>
</feature>
<keyword evidence="7" id="KW-1185">Reference proteome</keyword>
<dbReference type="PROSITE" id="PS50026">
    <property type="entry name" value="EGF_3"/>
    <property type="match status" value="1"/>
</dbReference>
<dbReference type="InterPro" id="IPR049883">
    <property type="entry name" value="NOTCH1_EGF-like"/>
</dbReference>
<feature type="compositionally biased region" description="Low complexity" evidence="3">
    <location>
        <begin position="181"/>
        <end position="201"/>
    </location>
</feature>
<dbReference type="InterPro" id="IPR000742">
    <property type="entry name" value="EGF"/>
</dbReference>
<comment type="caution">
    <text evidence="2">Lacks conserved residue(s) required for the propagation of feature annotation.</text>
</comment>
<reference evidence="6" key="2">
    <citation type="submission" date="2021-01" db="UniProtKB">
        <authorList>
            <consortium name="EnsemblMetazoa"/>
        </authorList>
    </citation>
    <scope>IDENTIFICATION</scope>
</reference>
<dbReference type="AlphaFoldDB" id="A0A7M7P064"/>
<accession>A0A7M7P064</accession>
<proteinExistence type="predicted"/>
<dbReference type="OrthoDB" id="10040649at2759"/>
<protein>
    <recommendedName>
        <fullName evidence="5">EGF-like domain-containing protein</fullName>
    </recommendedName>
</protein>
<evidence type="ECO:0000313" key="6">
    <source>
        <dbReference type="EnsemblMetazoa" id="XP_030843205"/>
    </source>
</evidence>
<evidence type="ECO:0000256" key="1">
    <source>
        <dbReference type="ARBA" id="ARBA00023157"/>
    </source>
</evidence>
<keyword evidence="4" id="KW-1133">Transmembrane helix</keyword>
<feature type="transmembrane region" description="Helical" evidence="4">
    <location>
        <begin position="114"/>
        <end position="140"/>
    </location>
</feature>
<keyword evidence="2" id="KW-0245">EGF-like domain</keyword>
<dbReference type="SUPFAM" id="SSF57196">
    <property type="entry name" value="EGF/Laminin"/>
    <property type="match status" value="1"/>
</dbReference>
<sequence>MLISEIKNNTYFLFADNNANLKLSPRVEDVSVNAIDECLLGENDCSENADCIDLDDAGGFNCTCNDGYDDLMPQLPGRLCSLIVTNDTVNTTELITTPYSTTVLDPGSSALETWQIILITVGSISAGLLVALCCCWLLLIPLRRRRYREKADESVIYNHWHHATDEPAAFFARVYDGSSNDSTDTPSMRTRSSRPFSPSVVSNPLARDYSLPHLDPLGDDVSESIRHYAVDPMETSIRQSFKRVLNDVIARGPPGQNRLRARVPDHLAAFLEEGRSSEINSGVINEMVHDDPYNDVDSPSSSSLARRPITPNVFFARVIDGSE</sequence>
<dbReference type="SMART" id="SM00181">
    <property type="entry name" value="EGF"/>
    <property type="match status" value="1"/>
</dbReference>
<evidence type="ECO:0000256" key="4">
    <source>
        <dbReference type="SAM" id="Phobius"/>
    </source>
</evidence>
<evidence type="ECO:0000259" key="5">
    <source>
        <dbReference type="PROSITE" id="PS50026"/>
    </source>
</evidence>
<feature type="disulfide bond" evidence="2">
    <location>
        <begin position="45"/>
        <end position="62"/>
    </location>
</feature>
<dbReference type="CDD" id="cd00054">
    <property type="entry name" value="EGF_CA"/>
    <property type="match status" value="1"/>
</dbReference>
<keyword evidence="4" id="KW-0472">Membrane</keyword>
<dbReference type="Gene3D" id="2.10.25.10">
    <property type="entry name" value="Laminin"/>
    <property type="match status" value="1"/>
</dbReference>
<evidence type="ECO:0000313" key="7">
    <source>
        <dbReference type="Proteomes" id="UP000007110"/>
    </source>
</evidence>
<dbReference type="EnsemblMetazoa" id="XM_030987345">
    <property type="protein sequence ID" value="XP_030843205"/>
    <property type="gene ID" value="LOC105437677"/>
</dbReference>
<keyword evidence="1 2" id="KW-1015">Disulfide bond</keyword>